<keyword evidence="3" id="KW-1185">Reference proteome</keyword>
<evidence type="ECO:0000313" key="3">
    <source>
        <dbReference type="Proteomes" id="UP000027920"/>
    </source>
</evidence>
<accession>A0A072PUJ3</accession>
<dbReference type="Proteomes" id="UP000027920">
    <property type="component" value="Unassembled WGS sequence"/>
</dbReference>
<feature type="region of interest" description="Disordered" evidence="1">
    <location>
        <begin position="306"/>
        <end position="442"/>
    </location>
</feature>
<feature type="region of interest" description="Disordered" evidence="1">
    <location>
        <begin position="149"/>
        <end position="180"/>
    </location>
</feature>
<feature type="compositionally biased region" description="Basic and acidic residues" evidence="1">
    <location>
        <begin position="75"/>
        <end position="84"/>
    </location>
</feature>
<gene>
    <name evidence="2" type="ORF">A1O9_04039</name>
</gene>
<feature type="compositionally biased region" description="Low complexity" evidence="1">
    <location>
        <begin position="398"/>
        <end position="415"/>
    </location>
</feature>
<dbReference type="STRING" id="1182545.A0A072PUJ3"/>
<dbReference type="OrthoDB" id="5138418at2759"/>
<dbReference type="GeneID" id="25278972"/>
<feature type="region of interest" description="Disordered" evidence="1">
    <location>
        <begin position="1"/>
        <end position="24"/>
    </location>
</feature>
<dbReference type="RefSeq" id="XP_013261785.1">
    <property type="nucleotide sequence ID" value="XM_013406331.1"/>
</dbReference>
<sequence>MTTAIASGMSVPGSFLPSDNESTSSFHCVPFKSSLFLPPAKDSPSSASSLTTSRPAQSISKSHAALSTQSRKRPRVEPKDEEFQTPHNRSYNHNNDNSIDAPSPSPFVNTDYRFAGGVEAPADLNSQRADYEREYEYEHDCRPNRYTSQQVLSRQPSGPRFPHTPSSAQAKRRLSQSPKGGWGKTVWALTGNVAGKVFNFCWQSATSFKGFYAGGGNGYHFDTGKPGVATHGWLDVDSKEDVFHTDYSVPRGCRERESTPVPGEFPAEPSEFIEDYMSQPWRYGSDNDYTPTARPILPASRSSWVVVDGPSMSSRDTSPVRKKSRASVAPLSNSARPSPRNIGGNSSGTTRPRLTSRSSTNKSAASIASPRASLASGQLGPSHAQSRQSLLTSPDNFQSTARRQSSRASLASSRRQSSHLMATATSNNQSSPEVRKFEQKLRRKEAKEDESIRRLNEQLKAMIQEGKQALSSKIEVVDGSDEDIDCDEGFVDGDEAWERDYVRPHIWS</sequence>
<feature type="compositionally biased region" description="Polar residues" evidence="1">
    <location>
        <begin position="85"/>
        <end position="100"/>
    </location>
</feature>
<feature type="compositionally biased region" description="Low complexity" evidence="1">
    <location>
        <begin position="43"/>
        <end position="56"/>
    </location>
</feature>
<dbReference type="AlphaFoldDB" id="A0A072PUJ3"/>
<feature type="region of interest" description="Disordered" evidence="1">
    <location>
        <begin position="39"/>
        <end position="112"/>
    </location>
</feature>
<feature type="compositionally biased region" description="Polar residues" evidence="1">
    <location>
        <begin position="419"/>
        <end position="432"/>
    </location>
</feature>
<comment type="caution">
    <text evidence="2">The sequence shown here is derived from an EMBL/GenBank/DDBJ whole genome shotgun (WGS) entry which is preliminary data.</text>
</comment>
<organism evidence="2 3">
    <name type="scientific">Exophiala aquamarina CBS 119918</name>
    <dbReference type="NCBI Taxonomy" id="1182545"/>
    <lineage>
        <taxon>Eukaryota</taxon>
        <taxon>Fungi</taxon>
        <taxon>Dikarya</taxon>
        <taxon>Ascomycota</taxon>
        <taxon>Pezizomycotina</taxon>
        <taxon>Eurotiomycetes</taxon>
        <taxon>Chaetothyriomycetidae</taxon>
        <taxon>Chaetothyriales</taxon>
        <taxon>Herpotrichiellaceae</taxon>
        <taxon>Exophiala</taxon>
    </lineage>
</organism>
<dbReference type="VEuPathDB" id="FungiDB:A1O9_04039"/>
<proteinExistence type="predicted"/>
<feature type="compositionally biased region" description="Polar residues" evidence="1">
    <location>
        <begin position="383"/>
        <end position="397"/>
    </location>
</feature>
<reference evidence="2 3" key="1">
    <citation type="submission" date="2013-03" db="EMBL/GenBank/DDBJ databases">
        <title>The Genome Sequence of Exophiala aquamarina CBS 119918.</title>
        <authorList>
            <consortium name="The Broad Institute Genomics Platform"/>
            <person name="Cuomo C."/>
            <person name="de Hoog S."/>
            <person name="Gorbushina A."/>
            <person name="Walker B."/>
            <person name="Young S.K."/>
            <person name="Zeng Q."/>
            <person name="Gargeya S."/>
            <person name="Fitzgerald M."/>
            <person name="Haas B."/>
            <person name="Abouelleil A."/>
            <person name="Allen A.W."/>
            <person name="Alvarado L."/>
            <person name="Arachchi H.M."/>
            <person name="Berlin A.M."/>
            <person name="Chapman S.B."/>
            <person name="Gainer-Dewar J."/>
            <person name="Goldberg J."/>
            <person name="Griggs A."/>
            <person name="Gujja S."/>
            <person name="Hansen M."/>
            <person name="Howarth C."/>
            <person name="Imamovic A."/>
            <person name="Ireland A."/>
            <person name="Larimer J."/>
            <person name="McCowan C."/>
            <person name="Murphy C."/>
            <person name="Pearson M."/>
            <person name="Poon T.W."/>
            <person name="Priest M."/>
            <person name="Roberts A."/>
            <person name="Saif S."/>
            <person name="Shea T."/>
            <person name="Sisk P."/>
            <person name="Sykes S."/>
            <person name="Wortman J."/>
            <person name="Nusbaum C."/>
            <person name="Birren B."/>
        </authorList>
    </citation>
    <scope>NUCLEOTIDE SEQUENCE [LARGE SCALE GENOMIC DNA]</scope>
    <source>
        <strain evidence="2 3">CBS 119918</strain>
    </source>
</reference>
<name>A0A072PUJ3_9EURO</name>
<feature type="compositionally biased region" description="Low complexity" evidence="1">
    <location>
        <begin position="347"/>
        <end position="360"/>
    </location>
</feature>
<feature type="compositionally biased region" description="Polar residues" evidence="1">
    <location>
        <begin position="57"/>
        <end position="69"/>
    </location>
</feature>
<dbReference type="HOGENOM" id="CLU_026242_2_0_1"/>
<feature type="compositionally biased region" description="Basic and acidic residues" evidence="1">
    <location>
        <begin position="433"/>
        <end position="442"/>
    </location>
</feature>
<evidence type="ECO:0000256" key="1">
    <source>
        <dbReference type="SAM" id="MobiDB-lite"/>
    </source>
</evidence>
<dbReference type="EMBL" id="AMGV01000003">
    <property type="protein sequence ID" value="KEF59195.1"/>
    <property type="molecule type" value="Genomic_DNA"/>
</dbReference>
<evidence type="ECO:0000313" key="2">
    <source>
        <dbReference type="EMBL" id="KEF59195.1"/>
    </source>
</evidence>
<protein>
    <submittedName>
        <fullName evidence="2">Uncharacterized protein</fullName>
    </submittedName>
</protein>